<comment type="caution">
    <text evidence="1">The sequence shown here is derived from an EMBL/GenBank/DDBJ whole genome shotgun (WGS) entry which is preliminary data.</text>
</comment>
<protein>
    <submittedName>
        <fullName evidence="1">Uncharacterized protein</fullName>
    </submittedName>
</protein>
<dbReference type="AlphaFoldDB" id="A0A9X0CAH7"/>
<reference evidence="1" key="2">
    <citation type="journal article" date="2023" name="IMA Fungus">
        <title>Comparative genomic study of the Penicillium genus elucidates a diverse pangenome and 15 lateral gene transfer events.</title>
        <authorList>
            <person name="Petersen C."/>
            <person name="Sorensen T."/>
            <person name="Nielsen M.R."/>
            <person name="Sondergaard T.E."/>
            <person name="Sorensen J.L."/>
            <person name="Fitzpatrick D.A."/>
            <person name="Frisvad J.C."/>
            <person name="Nielsen K.L."/>
        </authorList>
    </citation>
    <scope>NUCLEOTIDE SEQUENCE</scope>
    <source>
        <strain evidence="1">IBT 29495</strain>
    </source>
</reference>
<proteinExistence type="predicted"/>
<dbReference type="OrthoDB" id="10250730at2759"/>
<gene>
    <name evidence="1" type="ORF">N7463_004700</name>
</gene>
<keyword evidence="2" id="KW-1185">Reference proteome</keyword>
<evidence type="ECO:0000313" key="2">
    <source>
        <dbReference type="Proteomes" id="UP001149954"/>
    </source>
</evidence>
<dbReference type="Proteomes" id="UP001149954">
    <property type="component" value="Unassembled WGS sequence"/>
</dbReference>
<sequence length="145" mass="15868">MKAGFLPGYPENPTSPVLASDFEGRELIEISFENGLEIGGFRAHDYFGDGSFYLLDSPGHCAGHLSALARTTSSSAEGGNSFVFLGGEEQARQWEFSRILKETGALNRYGIQVQEAQEFMSKDAIASLVSPEESLRNIDWKAHGF</sequence>
<accession>A0A9X0CAH7</accession>
<dbReference type="EMBL" id="JAPWDS010000002">
    <property type="protein sequence ID" value="KAJ5515148.1"/>
    <property type="molecule type" value="Genomic_DNA"/>
</dbReference>
<reference evidence="1" key="1">
    <citation type="submission" date="2022-12" db="EMBL/GenBank/DDBJ databases">
        <authorList>
            <person name="Petersen C."/>
        </authorList>
    </citation>
    <scope>NUCLEOTIDE SEQUENCE</scope>
    <source>
        <strain evidence="1">IBT 29495</strain>
    </source>
</reference>
<evidence type="ECO:0000313" key="1">
    <source>
        <dbReference type="EMBL" id="KAJ5515148.1"/>
    </source>
</evidence>
<name>A0A9X0CAH7_9EURO</name>
<organism evidence="1 2">
    <name type="scientific">Penicillium fimorum</name>
    <dbReference type="NCBI Taxonomy" id="1882269"/>
    <lineage>
        <taxon>Eukaryota</taxon>
        <taxon>Fungi</taxon>
        <taxon>Dikarya</taxon>
        <taxon>Ascomycota</taxon>
        <taxon>Pezizomycotina</taxon>
        <taxon>Eurotiomycetes</taxon>
        <taxon>Eurotiomycetidae</taxon>
        <taxon>Eurotiales</taxon>
        <taxon>Aspergillaceae</taxon>
        <taxon>Penicillium</taxon>
    </lineage>
</organism>